<evidence type="ECO:0000256" key="1">
    <source>
        <dbReference type="SAM" id="MobiDB-lite"/>
    </source>
</evidence>
<keyword evidence="3" id="KW-1185">Reference proteome</keyword>
<dbReference type="HOGENOM" id="CLU_1617272_0_0_4"/>
<organism evidence="2 3">
    <name type="scientific">Nitrosospira multiformis (strain ATCC 25196 / NCIMB 11849 / C 71)</name>
    <dbReference type="NCBI Taxonomy" id="323848"/>
    <lineage>
        <taxon>Bacteria</taxon>
        <taxon>Pseudomonadati</taxon>
        <taxon>Pseudomonadota</taxon>
        <taxon>Betaproteobacteria</taxon>
        <taxon>Nitrosomonadales</taxon>
        <taxon>Nitrosomonadaceae</taxon>
        <taxon>Nitrosospira</taxon>
    </lineage>
</organism>
<name>Q2Y8M0_NITMU</name>
<dbReference type="Proteomes" id="UP000002718">
    <property type="component" value="Chromosome"/>
</dbReference>
<dbReference type="EMBL" id="CP000103">
    <property type="protein sequence ID" value="ABB74901.1"/>
    <property type="molecule type" value="Genomic_DNA"/>
</dbReference>
<dbReference type="STRING" id="323848.Nmul_A1600"/>
<protein>
    <submittedName>
        <fullName evidence="2">Uncharacterized protein</fullName>
    </submittedName>
</protein>
<gene>
    <name evidence="2" type="ordered locus">Nmul_A1600</name>
</gene>
<evidence type="ECO:0000313" key="2">
    <source>
        <dbReference type="EMBL" id="ABB74901.1"/>
    </source>
</evidence>
<reference evidence="2 3" key="2">
    <citation type="journal article" date="2008" name="Appl. Environ. Microbiol.">
        <title>Complete genome sequence of Nitrosospira multiformis, an ammonia-oxidizing bacterium from the soil environment.</title>
        <authorList>
            <person name="Norton J.M."/>
            <person name="Klotz M.G."/>
            <person name="Stein L.Y."/>
            <person name="Arp D.J."/>
            <person name="Bottomley P.J."/>
            <person name="Chain P.S."/>
            <person name="Hauser L.J."/>
            <person name="Land M.L."/>
            <person name="Larimer F.W."/>
            <person name="Shin M.W."/>
            <person name="Starkenburg S.R."/>
        </authorList>
    </citation>
    <scope>NUCLEOTIDE SEQUENCE [LARGE SCALE GENOMIC DNA]</scope>
    <source>
        <strain evidence="3">ATCC 25196 / NCIMB 11849 / C 71</strain>
    </source>
</reference>
<evidence type="ECO:0000313" key="3">
    <source>
        <dbReference type="Proteomes" id="UP000002718"/>
    </source>
</evidence>
<reference evidence="3" key="1">
    <citation type="submission" date="2005-08" db="EMBL/GenBank/DDBJ databases">
        <title>Complete sequence of chromosome 1 of Nitrosospira multiformis ATCC 25196.</title>
        <authorList>
            <person name="Copeland A."/>
            <person name="Lucas S."/>
            <person name="Lapidus A."/>
            <person name="Barry K."/>
            <person name="Detter J.C."/>
            <person name="Glavina T."/>
            <person name="Hammon N."/>
            <person name="Israni S."/>
            <person name="Pitluck S."/>
            <person name="Chain P."/>
            <person name="Malfatti S."/>
            <person name="Shin M."/>
            <person name="Vergez L."/>
            <person name="Schmutz J."/>
            <person name="Larimer F."/>
            <person name="Land M."/>
            <person name="Hauser L."/>
            <person name="Kyrpides N."/>
            <person name="Lykidis A."/>
            <person name="Richardson P."/>
        </authorList>
    </citation>
    <scope>NUCLEOTIDE SEQUENCE [LARGE SCALE GENOMIC DNA]</scope>
    <source>
        <strain evidence="3">ATCC 25196 / NCIMB 11849 / C 71</strain>
    </source>
</reference>
<accession>Q2Y8M0</accession>
<feature type="compositionally biased region" description="Basic and acidic residues" evidence="1">
    <location>
        <begin position="56"/>
        <end position="74"/>
    </location>
</feature>
<feature type="region of interest" description="Disordered" evidence="1">
    <location>
        <begin position="54"/>
        <end position="74"/>
    </location>
</feature>
<sequence>MSARGSFRSFAFFFIFRGVNMKTYSVFSAAARFTALVALTLGLAVGMGGNVQAQDGMHEGHKSDSKSHGAHQKELPCGGPSVIKCPRGMSCVDDPSDKCDPTKDGLNCPGKCVAGKGEETKVKQPCGGPSRIKCAGGMVCIDDPSDNCDPTRDGLDCKGMCVAK</sequence>
<proteinExistence type="predicted"/>
<dbReference type="AlphaFoldDB" id="Q2Y8M0"/>
<dbReference type="KEGG" id="nmu:Nmul_A1600"/>
<dbReference type="eggNOG" id="ENOG502ZKSV">
    <property type="taxonomic scope" value="Bacteria"/>
</dbReference>